<evidence type="ECO:0000256" key="3">
    <source>
        <dbReference type="PROSITE-ProRule" id="PRU00781"/>
    </source>
</evidence>
<dbReference type="SMART" id="SM00330">
    <property type="entry name" value="PIPKc"/>
    <property type="match status" value="1"/>
</dbReference>
<dbReference type="PROSITE" id="PS51455">
    <property type="entry name" value="PIPK"/>
    <property type="match status" value="1"/>
</dbReference>
<keyword evidence="2 3" id="KW-0067">ATP-binding</keyword>
<evidence type="ECO:0000256" key="1">
    <source>
        <dbReference type="ARBA" id="ARBA00022741"/>
    </source>
</evidence>
<dbReference type="SUPFAM" id="SSF56104">
    <property type="entry name" value="SAICAR synthase-like"/>
    <property type="match status" value="1"/>
</dbReference>
<dbReference type="PANTHER" id="PTHR45748:SF7">
    <property type="entry name" value="1-PHOSPHATIDYLINOSITOL 3-PHOSPHATE 5-KINASE-RELATED"/>
    <property type="match status" value="1"/>
</dbReference>
<feature type="region of interest" description="Disordered" evidence="4">
    <location>
        <begin position="130"/>
        <end position="234"/>
    </location>
</feature>
<sequence length="1684" mass="185811">MPPTPSPSPSRVQSVTKHVPSPSAQPPRSSSPPLPPRKNAHGLPPLYLTHLRALLHQWLSQQEVPHEGLPGPKDPQSRLLWEGAKLVAIEKIIWESIILPQHEDSSSHRGLLECDWVTWAEGATKRLSKWKEEQDRNPVHQVKQVKVTGERNVKGKLSRRNTAEGDMSVMRGRKPATVTNAPGSPSRPSTRAPSVASVTPGRRKAEDLPPPPPPPPPTSIPLHNKPEDETDEDERQLQWNTVMSGLKGFQKLVLPKKDEWEVVNEEFEGVTDERSLPGGFPQGGHYDPRMSFSRATASRRRLKRLPPLPSSSTESLPPVLKPVFCLHFPAPSIPTSEPSHRNVSSSTIRIRRESSVGAESRGSVNSINAKGWFGSSSLLRRSDMTVGPSFVPDDVDMELVEGQFILPQVDQVTGVEVRRRPSTSSRRPKRRKDRDSSYDSSDEQGQDDVEFVDDALDDTSSIWSGTQRADSRFHQDGSYTAVIAGAPLDVPVTEVEKGEVGIVGGTIVIRGITREDEREALQNILSLLIYTIQTVLLELELLDAFRVERQHDAAPIPPAPPPKTDNHQNDEYEVRRSNSGKERKDGARAFFRRLGKGEMFGHLLGRRRGSSSGDQPGSPLVGTFPTASRSVSESLPVGLRNLPLTPSSATSSPLLHTASTRHMQNATDRFLLILEKLEAILPSTTPGLRVPMPPLLLRMKEEHQVRVDKAKQEIQDECPPSDGLPAGLGLTPLGKPTKDIVRGRALGYRLGGDVRAGLQALTPRLETFDGWARLQRLEVISCVGVEEPAPTSTTYITCHRPKLLSIPFFDQEKDQTLVEFVKSVEGTDDEMLGCSRAGCEVLARDHLRWWIHAEKKVIMRTERSAIEGEDIVDAWVECRKCGKGSLPRNLGKLALSFSWAKFLELVIYTDILIPTNLCAHKNSGDLVRCIRSSAVTLRFSVENISILDTRLPKLQVGPNVAKRKAGKEAVDAAVDGLMRQETREEQIDGIRNDVDKSFRGFEQRVDQLIASPEDNISEKEQTDLTKSELQKIDEAVKIRRAAVIELDILREEAIRVEKGLKDTISSSQALRLNDIRRQFSSQMNVLSAKLDTWRKKNKIDSPPGTPLWRPEYAAEKVHALPGSSILIREDEPSSVIAYTLSSVHYFNELAASGKAVSDDVPNTSSKVTDIGITADPPGESWVIEVKRRDSPRDLLSLRAISKKKSEISVVSAAGRLPMTLSPSAPAVALSHEQGKGEHKQGENLTDFVKSISKATAQDPILTMKARSPSMSESDKPPIVVPISVSPSTEIVSTPTSTITSNRASPRSPSHLSRRTLESGSNAPPSAFRPTRVVSPSLSTPITPNTPSSSKDGWSSVTSSFSNSFNQLLKLGTGAAESIGSLKVPMRGADRSLSSLIGPLSMMSNMDNSLNHFDDRPHIQFTYTLGDKLKLGCTVYYATAFDSLRRRCAIDKSIIMSLARSETWQAEGGKSKACFFKTKDGRYIVKELVSKWNVSDTQALLEIGPAYFEHLASTHNKATSLAKIVGFYTVRIHDLQNSTKRSLDLLVMENLFYKQTVERTYDLKGIEGRKVPKTAQGGGTLFDGEWLDAQQRNPILIYPHSKRALLEAISTDTRFLSSQSIMDYSLLLGLDKKKSELVVGLVDAIGSYSLFKTIESRSKQALNRGGEVTIVSLFDNFLPILSPFL</sequence>
<evidence type="ECO:0000259" key="5">
    <source>
        <dbReference type="PROSITE" id="PS51455"/>
    </source>
</evidence>
<feature type="domain" description="PIPK" evidence="5">
    <location>
        <begin position="1360"/>
        <end position="1684"/>
    </location>
</feature>
<dbReference type="GO" id="GO:0000329">
    <property type="term" value="C:fungal-type vacuole membrane"/>
    <property type="evidence" value="ECO:0007669"/>
    <property type="project" value="TreeGrafter"/>
</dbReference>
<dbReference type="Pfam" id="PF01504">
    <property type="entry name" value="PIP5K"/>
    <property type="match status" value="1"/>
</dbReference>
<dbReference type="GO" id="GO:0010008">
    <property type="term" value="C:endosome membrane"/>
    <property type="evidence" value="ECO:0007669"/>
    <property type="project" value="TreeGrafter"/>
</dbReference>
<dbReference type="GO" id="GO:0000285">
    <property type="term" value="F:1-phosphatidylinositol-3-phosphate 5-kinase activity"/>
    <property type="evidence" value="ECO:0007669"/>
    <property type="project" value="InterPro"/>
</dbReference>
<dbReference type="InterPro" id="IPR002498">
    <property type="entry name" value="PInositol-4-P-4/5-kinase_core"/>
</dbReference>
<feature type="compositionally biased region" description="Pro residues" evidence="4">
    <location>
        <begin position="208"/>
        <end position="219"/>
    </location>
</feature>
<accession>A0A4Q1BIP9</accession>
<dbReference type="Gene3D" id="3.30.800.10">
    <property type="entry name" value="Phosphatidylinositol Phosphate Kinase II Beta"/>
    <property type="match status" value="1"/>
</dbReference>
<reference evidence="6 7" key="1">
    <citation type="submission" date="2016-06" db="EMBL/GenBank/DDBJ databases">
        <title>Evolution of pathogenesis and genome organization in the Tremellales.</title>
        <authorList>
            <person name="Cuomo C."/>
            <person name="Litvintseva A."/>
            <person name="Heitman J."/>
            <person name="Chen Y."/>
            <person name="Sun S."/>
            <person name="Springer D."/>
            <person name="Dromer F."/>
            <person name="Young S."/>
            <person name="Zeng Q."/>
            <person name="Chapman S."/>
            <person name="Gujja S."/>
            <person name="Saif S."/>
            <person name="Birren B."/>
        </authorList>
    </citation>
    <scope>NUCLEOTIDE SEQUENCE [LARGE SCALE GENOMIC DNA]</scope>
    <source>
        <strain evidence="6 7">ATCC 28783</strain>
    </source>
</reference>
<evidence type="ECO:0000256" key="2">
    <source>
        <dbReference type="ARBA" id="ARBA00022840"/>
    </source>
</evidence>
<organism evidence="6 7">
    <name type="scientific">Tremella mesenterica</name>
    <name type="common">Jelly fungus</name>
    <dbReference type="NCBI Taxonomy" id="5217"/>
    <lineage>
        <taxon>Eukaryota</taxon>
        <taxon>Fungi</taxon>
        <taxon>Dikarya</taxon>
        <taxon>Basidiomycota</taxon>
        <taxon>Agaricomycotina</taxon>
        <taxon>Tremellomycetes</taxon>
        <taxon>Tremellales</taxon>
        <taxon>Tremellaceae</taxon>
        <taxon>Tremella</taxon>
    </lineage>
</organism>
<dbReference type="InterPro" id="IPR027483">
    <property type="entry name" value="PInositol-4-P-4/5-kinase_C_sf"/>
</dbReference>
<feature type="region of interest" description="Disordered" evidence="4">
    <location>
        <begin position="1"/>
        <end position="42"/>
    </location>
</feature>
<feature type="region of interest" description="Disordered" evidence="4">
    <location>
        <begin position="552"/>
        <end position="584"/>
    </location>
</feature>
<dbReference type="STRING" id="5217.A0A4Q1BIP9"/>
<keyword evidence="1 3" id="KW-0547">Nucleotide-binding</keyword>
<keyword evidence="3" id="KW-0418">Kinase</keyword>
<feature type="compositionally biased region" description="Acidic residues" evidence="4">
    <location>
        <begin position="440"/>
        <end position="449"/>
    </location>
</feature>
<keyword evidence="3" id="KW-0808">Transferase</keyword>
<feature type="compositionally biased region" description="Low complexity" evidence="4">
    <location>
        <begin position="1289"/>
        <end position="1300"/>
    </location>
</feature>
<feature type="compositionally biased region" description="Polar residues" evidence="4">
    <location>
        <begin position="1301"/>
        <end position="1310"/>
    </location>
</feature>
<proteinExistence type="predicted"/>
<feature type="compositionally biased region" description="Polar residues" evidence="4">
    <location>
        <begin position="177"/>
        <end position="192"/>
    </location>
</feature>
<feature type="region of interest" description="Disordered" evidence="4">
    <location>
        <begin position="415"/>
        <end position="449"/>
    </location>
</feature>
<dbReference type="PANTHER" id="PTHR45748">
    <property type="entry name" value="1-PHOSPHATIDYLINOSITOL 3-PHOSPHATE 5-KINASE-RELATED"/>
    <property type="match status" value="1"/>
</dbReference>
<keyword evidence="7" id="KW-1185">Reference proteome</keyword>
<feature type="region of interest" description="Disordered" evidence="4">
    <location>
        <begin position="1289"/>
        <end position="1354"/>
    </location>
</feature>
<dbReference type="InterPro" id="IPR027484">
    <property type="entry name" value="PInositol-4-P-5-kinase_N"/>
</dbReference>
<name>A0A4Q1BIP9_TREME</name>
<feature type="compositionally biased region" description="Basic and acidic residues" evidence="4">
    <location>
        <begin position="564"/>
        <end position="584"/>
    </location>
</feature>
<dbReference type="InterPro" id="IPR044769">
    <property type="entry name" value="PIKfyve_PIPKc"/>
</dbReference>
<dbReference type="CDD" id="cd17300">
    <property type="entry name" value="PIPKc_PIKfyve"/>
    <property type="match status" value="1"/>
</dbReference>
<dbReference type="GO" id="GO:0005524">
    <property type="term" value="F:ATP binding"/>
    <property type="evidence" value="ECO:0007669"/>
    <property type="project" value="UniProtKB-UniRule"/>
</dbReference>
<dbReference type="Gene3D" id="3.30.810.10">
    <property type="entry name" value="2-Layer Sandwich"/>
    <property type="match status" value="1"/>
</dbReference>
<dbReference type="Proteomes" id="UP000289152">
    <property type="component" value="Unassembled WGS sequence"/>
</dbReference>
<dbReference type="EMBL" id="SDIL01000066">
    <property type="protein sequence ID" value="RXK37559.1"/>
    <property type="molecule type" value="Genomic_DNA"/>
</dbReference>
<feature type="compositionally biased region" description="Low complexity" evidence="4">
    <location>
        <begin position="1334"/>
        <end position="1354"/>
    </location>
</feature>
<dbReference type="GO" id="GO:0046854">
    <property type="term" value="P:phosphatidylinositol phosphate biosynthetic process"/>
    <property type="evidence" value="ECO:0007669"/>
    <property type="project" value="TreeGrafter"/>
</dbReference>
<dbReference type="OrthoDB" id="158357at2759"/>
<feature type="compositionally biased region" description="Pro residues" evidence="4">
    <location>
        <begin position="23"/>
        <end position="36"/>
    </location>
</feature>
<dbReference type="InParanoid" id="A0A4Q1BIP9"/>
<dbReference type="VEuPathDB" id="FungiDB:TREMEDRAFT_58763"/>
<evidence type="ECO:0000313" key="7">
    <source>
        <dbReference type="Proteomes" id="UP000289152"/>
    </source>
</evidence>
<evidence type="ECO:0000313" key="6">
    <source>
        <dbReference type="EMBL" id="RXK37559.1"/>
    </source>
</evidence>
<evidence type="ECO:0000256" key="4">
    <source>
        <dbReference type="SAM" id="MobiDB-lite"/>
    </source>
</evidence>
<protein>
    <recommendedName>
        <fullName evidence="5">PIPK domain-containing protein</fullName>
    </recommendedName>
</protein>
<comment type="caution">
    <text evidence="6">The sequence shown here is derived from an EMBL/GenBank/DDBJ whole genome shotgun (WGS) entry which is preliminary data.</text>
</comment>
<gene>
    <name evidence="6" type="ORF">M231_05184</name>
</gene>